<gene>
    <name evidence="3" type="ordered locus">Dtox_0378</name>
</gene>
<dbReference type="KEGG" id="dae:Dtox_0378"/>
<keyword evidence="1" id="KW-1133">Transmembrane helix</keyword>
<feature type="domain" description="DUF4179" evidence="2">
    <location>
        <begin position="40"/>
        <end position="126"/>
    </location>
</feature>
<evidence type="ECO:0000256" key="1">
    <source>
        <dbReference type="SAM" id="Phobius"/>
    </source>
</evidence>
<dbReference type="Proteomes" id="UP000002217">
    <property type="component" value="Chromosome"/>
</dbReference>
<keyword evidence="1" id="KW-0812">Transmembrane</keyword>
<feature type="transmembrane region" description="Helical" evidence="1">
    <location>
        <begin position="42"/>
        <end position="64"/>
    </location>
</feature>
<reference evidence="3 4" key="1">
    <citation type="journal article" date="2009" name="Stand. Genomic Sci.">
        <title>Complete genome sequence of Desulfotomaculum acetoxidans type strain (5575).</title>
        <authorList>
            <person name="Spring S."/>
            <person name="Lapidus A."/>
            <person name="Schroder M."/>
            <person name="Gleim D."/>
            <person name="Sims D."/>
            <person name="Meincke L."/>
            <person name="Glavina Del Rio T."/>
            <person name="Tice H."/>
            <person name="Copeland A."/>
            <person name="Cheng J.F."/>
            <person name="Lucas S."/>
            <person name="Chen F."/>
            <person name="Nolan M."/>
            <person name="Bruce D."/>
            <person name="Goodwin L."/>
            <person name="Pitluck S."/>
            <person name="Ivanova N."/>
            <person name="Mavromatis K."/>
            <person name="Mikhailova N."/>
            <person name="Pati A."/>
            <person name="Chen A."/>
            <person name="Palaniappan K."/>
            <person name="Land M."/>
            <person name="Hauser L."/>
            <person name="Chang Y.J."/>
            <person name="Jeffries C.D."/>
            <person name="Chain P."/>
            <person name="Saunders E."/>
            <person name="Brettin T."/>
            <person name="Detter J.C."/>
            <person name="Goker M."/>
            <person name="Bristow J."/>
            <person name="Eisen J.A."/>
            <person name="Markowitz V."/>
            <person name="Hugenholtz P."/>
            <person name="Kyrpides N.C."/>
            <person name="Klenk H.P."/>
            <person name="Han C."/>
        </authorList>
    </citation>
    <scope>NUCLEOTIDE SEQUENCE [LARGE SCALE GENOMIC DNA]</scope>
    <source>
        <strain evidence="4">ATCC 49208 / DSM 771 / VKM B-1644</strain>
    </source>
</reference>
<dbReference type="eggNOG" id="ENOG502ZA1Y">
    <property type="taxonomic scope" value="Bacteria"/>
</dbReference>
<dbReference type="AlphaFoldDB" id="C8W4X4"/>
<dbReference type="OrthoDB" id="1804554at2"/>
<evidence type="ECO:0000313" key="3">
    <source>
        <dbReference type="EMBL" id="ACV61326.1"/>
    </source>
</evidence>
<dbReference type="STRING" id="485916.Dtox_0378"/>
<organism evidence="3 4">
    <name type="scientific">Desulfofarcimen acetoxidans (strain ATCC 49208 / DSM 771 / KCTC 5769 / VKM B-1644 / 5575)</name>
    <name type="common">Desulfotomaculum acetoxidans</name>
    <dbReference type="NCBI Taxonomy" id="485916"/>
    <lineage>
        <taxon>Bacteria</taxon>
        <taxon>Bacillati</taxon>
        <taxon>Bacillota</taxon>
        <taxon>Clostridia</taxon>
        <taxon>Eubacteriales</taxon>
        <taxon>Peptococcaceae</taxon>
        <taxon>Desulfofarcimen</taxon>
    </lineage>
</organism>
<proteinExistence type="predicted"/>
<evidence type="ECO:0000313" key="4">
    <source>
        <dbReference type="Proteomes" id="UP000002217"/>
    </source>
</evidence>
<dbReference type="EMBL" id="CP001720">
    <property type="protein sequence ID" value="ACV61326.1"/>
    <property type="molecule type" value="Genomic_DNA"/>
</dbReference>
<dbReference type="HOGENOM" id="CLU_753830_0_0_9"/>
<evidence type="ECO:0000259" key="2">
    <source>
        <dbReference type="Pfam" id="PF13786"/>
    </source>
</evidence>
<dbReference type="RefSeq" id="WP_015756047.1">
    <property type="nucleotide sequence ID" value="NC_013216.1"/>
</dbReference>
<name>C8W4X4_DESAS</name>
<accession>C8W4X4</accession>
<protein>
    <recommendedName>
        <fullName evidence="2">DUF4179 domain-containing protein</fullName>
    </recommendedName>
</protein>
<keyword evidence="1" id="KW-0472">Membrane</keyword>
<dbReference type="InterPro" id="IPR025436">
    <property type="entry name" value="DUF4179"/>
</dbReference>
<sequence length="347" mass="38035">MSDIFHKALMEDAARINVSKMTWAQVKRGHSRAHGKADWKRWLPVYAVSAAILVIVAIGVSGFVSPVMAKALQKIPIIGELYSFTYISKLNQYASDANPSATDQGITVSAPKAYYDGKQVKLIYAIQVPEGYEPIDVTQINLTVTKILLNGKPLPIDSAEGGDSLVSPNMYRGDVGWYLSSDQVSRSGMLTIPIRQVGTIKGNWTLYVPVSSVAIDNAIETVFPKDASSTYEGITITVNKVSKGPVYTTISMQVRQPLQMNSRLPFYMPLNGMVLIVLTPSRQDLAGEYIGALQPSKKFGNEEVWDDVTMQCITPSDDVKSIIVEPVLLGLERSQNIPQLDVIVPLN</sequence>
<dbReference type="Pfam" id="PF13786">
    <property type="entry name" value="DUF4179"/>
    <property type="match status" value="1"/>
</dbReference>
<keyword evidence="4" id="KW-1185">Reference proteome</keyword>
<dbReference type="Gene3D" id="2.60.40.1630">
    <property type="entry name" value="bacillus anthracis domain"/>
    <property type="match status" value="1"/>
</dbReference>